<keyword evidence="2" id="KW-1185">Reference proteome</keyword>
<name>A0A927GL04_9BACT</name>
<dbReference type="Proteomes" id="UP000612233">
    <property type="component" value="Unassembled WGS sequence"/>
</dbReference>
<organism evidence="1 2">
    <name type="scientific">Hymenobacter montanus</name>
    <dbReference type="NCBI Taxonomy" id="2771359"/>
    <lineage>
        <taxon>Bacteria</taxon>
        <taxon>Pseudomonadati</taxon>
        <taxon>Bacteroidota</taxon>
        <taxon>Cytophagia</taxon>
        <taxon>Cytophagales</taxon>
        <taxon>Hymenobacteraceae</taxon>
        <taxon>Hymenobacter</taxon>
    </lineage>
</organism>
<comment type="caution">
    <text evidence="1">The sequence shown here is derived from an EMBL/GenBank/DDBJ whole genome shotgun (WGS) entry which is preliminary data.</text>
</comment>
<dbReference type="RefSeq" id="WP_191006485.1">
    <property type="nucleotide sequence ID" value="NZ_JACXAD010000022.1"/>
</dbReference>
<accession>A0A927GL04</accession>
<sequence>MATNTPTPGLNQQQENALQEVVKVIDEAVASGRIAPTVRTVFNQLMTQTRAINAGVPQPGSISAAAAMVEISARTVAQ</sequence>
<dbReference type="EMBL" id="JACXAD010000022">
    <property type="protein sequence ID" value="MBD2769676.1"/>
    <property type="molecule type" value="Genomic_DNA"/>
</dbReference>
<protein>
    <submittedName>
        <fullName evidence="1">Uncharacterized protein</fullName>
    </submittedName>
</protein>
<gene>
    <name evidence="1" type="ORF">IC235_17435</name>
</gene>
<evidence type="ECO:0000313" key="1">
    <source>
        <dbReference type="EMBL" id="MBD2769676.1"/>
    </source>
</evidence>
<proteinExistence type="predicted"/>
<evidence type="ECO:0000313" key="2">
    <source>
        <dbReference type="Proteomes" id="UP000612233"/>
    </source>
</evidence>
<dbReference type="AlphaFoldDB" id="A0A927GL04"/>
<reference evidence="1" key="1">
    <citation type="submission" date="2020-09" db="EMBL/GenBank/DDBJ databases">
        <authorList>
            <person name="Kim M.K."/>
        </authorList>
    </citation>
    <scope>NUCLEOTIDE SEQUENCE</scope>
    <source>
        <strain evidence="1">BT664</strain>
    </source>
</reference>